<gene>
    <name evidence="1" type="ORF">CK203_032734</name>
</gene>
<dbReference type="Proteomes" id="UP000288805">
    <property type="component" value="Unassembled WGS sequence"/>
</dbReference>
<comment type="caution">
    <text evidence="1">The sequence shown here is derived from an EMBL/GenBank/DDBJ whole genome shotgun (WGS) entry which is preliminary data.</text>
</comment>
<name>A0A438I8E3_VITVI</name>
<evidence type="ECO:0000313" key="2">
    <source>
        <dbReference type="Proteomes" id="UP000288805"/>
    </source>
</evidence>
<evidence type="ECO:0000313" key="1">
    <source>
        <dbReference type="EMBL" id="RVW92985.1"/>
    </source>
</evidence>
<protein>
    <submittedName>
        <fullName evidence="1">Uncharacterized protein</fullName>
    </submittedName>
</protein>
<dbReference type="AlphaFoldDB" id="A0A438I8E3"/>
<proteinExistence type="predicted"/>
<sequence>MELAKYLDWADETREAAAIWMAAYQQKAAAYYNRKVRPRAFKEGILPLAISFGLLDAAVSPPSAFFQLIIQSRAALLLYPVGPSRAQLHEGYPLWLPPSS</sequence>
<organism evidence="1 2">
    <name type="scientific">Vitis vinifera</name>
    <name type="common">Grape</name>
    <dbReference type="NCBI Taxonomy" id="29760"/>
    <lineage>
        <taxon>Eukaryota</taxon>
        <taxon>Viridiplantae</taxon>
        <taxon>Streptophyta</taxon>
        <taxon>Embryophyta</taxon>
        <taxon>Tracheophyta</taxon>
        <taxon>Spermatophyta</taxon>
        <taxon>Magnoliopsida</taxon>
        <taxon>eudicotyledons</taxon>
        <taxon>Gunneridae</taxon>
        <taxon>Pentapetalae</taxon>
        <taxon>rosids</taxon>
        <taxon>Vitales</taxon>
        <taxon>Vitaceae</taxon>
        <taxon>Viteae</taxon>
        <taxon>Vitis</taxon>
    </lineage>
</organism>
<accession>A0A438I8E3</accession>
<reference evidence="1 2" key="1">
    <citation type="journal article" date="2018" name="PLoS Genet.">
        <title>Population sequencing reveals clonal diversity and ancestral inbreeding in the grapevine cultivar Chardonnay.</title>
        <authorList>
            <person name="Roach M.J."/>
            <person name="Johnson D.L."/>
            <person name="Bohlmann J."/>
            <person name="van Vuuren H.J."/>
            <person name="Jones S.J."/>
            <person name="Pretorius I.S."/>
            <person name="Schmidt S.A."/>
            <person name="Borneman A.R."/>
        </authorList>
    </citation>
    <scope>NUCLEOTIDE SEQUENCE [LARGE SCALE GENOMIC DNA]</scope>
    <source>
        <strain evidence="2">cv. Chardonnay</strain>
        <tissue evidence="1">Leaf</tissue>
    </source>
</reference>
<dbReference type="EMBL" id="QGNW01000132">
    <property type="protein sequence ID" value="RVW92985.1"/>
    <property type="molecule type" value="Genomic_DNA"/>
</dbReference>